<evidence type="ECO:0000313" key="1">
    <source>
        <dbReference type="EMBL" id="ELT96952.1"/>
    </source>
</evidence>
<keyword evidence="3" id="KW-1185">Reference proteome</keyword>
<dbReference type="AlphaFoldDB" id="R7TTL2"/>
<dbReference type="EMBL" id="KB308715">
    <property type="protein sequence ID" value="ELT96952.1"/>
    <property type="molecule type" value="Genomic_DNA"/>
</dbReference>
<dbReference type="EMBL" id="AMQN01011141">
    <property type="status" value="NOT_ANNOTATED_CDS"/>
    <property type="molecule type" value="Genomic_DNA"/>
</dbReference>
<sequence>MSVGSLSPNNDAVRKNMFMSKFGIHLVDEKKYHFFMFGRFTCLERVYQPLHGIKIKMSKATKKLQEMGHDLFEWLRETTSLELPAADSLHCQATRCQNPITDLPTPCCCINHLPTPSLYLMIGTQGMLSSSSAGWWQRFEFYGGGPFVVSQMYMFIEGVARATIITSRICQGSLYNRCVCIRIGLKCSYIKEHKVHHSGLSSDLDCVGAATYALPMLFSEYNWLSRAMQATLFPGKIQGSVNRAGVCWLPVYEGKDFDSGPFVVLPFGGKLHESTPGR</sequence>
<organism evidence="1">
    <name type="scientific">Capitella teleta</name>
    <name type="common">Polychaete worm</name>
    <dbReference type="NCBI Taxonomy" id="283909"/>
    <lineage>
        <taxon>Eukaryota</taxon>
        <taxon>Metazoa</taxon>
        <taxon>Spiralia</taxon>
        <taxon>Lophotrochozoa</taxon>
        <taxon>Annelida</taxon>
        <taxon>Polychaeta</taxon>
        <taxon>Sedentaria</taxon>
        <taxon>Scolecida</taxon>
        <taxon>Capitellidae</taxon>
        <taxon>Capitella</taxon>
    </lineage>
</organism>
<evidence type="ECO:0000313" key="2">
    <source>
        <dbReference type="EnsemblMetazoa" id="CapteP194781"/>
    </source>
</evidence>
<gene>
    <name evidence="1" type="ORF">CAPTEDRAFT_194781</name>
</gene>
<name>R7TTL2_CAPTE</name>
<proteinExistence type="predicted"/>
<reference evidence="2" key="3">
    <citation type="submission" date="2015-06" db="UniProtKB">
        <authorList>
            <consortium name="EnsemblMetazoa"/>
        </authorList>
    </citation>
    <scope>IDENTIFICATION</scope>
</reference>
<dbReference type="Proteomes" id="UP000014760">
    <property type="component" value="Unassembled WGS sequence"/>
</dbReference>
<reference evidence="3" key="1">
    <citation type="submission" date="2012-12" db="EMBL/GenBank/DDBJ databases">
        <authorList>
            <person name="Hellsten U."/>
            <person name="Grimwood J."/>
            <person name="Chapman J.A."/>
            <person name="Shapiro H."/>
            <person name="Aerts A."/>
            <person name="Otillar R.P."/>
            <person name="Terry A.Y."/>
            <person name="Boore J.L."/>
            <person name="Simakov O."/>
            <person name="Marletaz F."/>
            <person name="Cho S.-J."/>
            <person name="Edsinger-Gonzales E."/>
            <person name="Havlak P."/>
            <person name="Kuo D.-H."/>
            <person name="Larsson T."/>
            <person name="Lv J."/>
            <person name="Arendt D."/>
            <person name="Savage R."/>
            <person name="Osoegawa K."/>
            <person name="de Jong P."/>
            <person name="Lindberg D.R."/>
            <person name="Seaver E.C."/>
            <person name="Weisblat D.A."/>
            <person name="Putnam N.H."/>
            <person name="Grigoriev I.V."/>
            <person name="Rokhsar D.S."/>
        </authorList>
    </citation>
    <scope>NUCLEOTIDE SEQUENCE</scope>
    <source>
        <strain evidence="3">I ESC-2004</strain>
    </source>
</reference>
<accession>R7TTL2</accession>
<dbReference type="EnsemblMetazoa" id="CapteT194781">
    <property type="protein sequence ID" value="CapteP194781"/>
    <property type="gene ID" value="CapteG194781"/>
</dbReference>
<reference evidence="1 3" key="2">
    <citation type="journal article" date="2013" name="Nature">
        <title>Insights into bilaterian evolution from three spiralian genomes.</title>
        <authorList>
            <person name="Simakov O."/>
            <person name="Marletaz F."/>
            <person name="Cho S.J."/>
            <person name="Edsinger-Gonzales E."/>
            <person name="Havlak P."/>
            <person name="Hellsten U."/>
            <person name="Kuo D.H."/>
            <person name="Larsson T."/>
            <person name="Lv J."/>
            <person name="Arendt D."/>
            <person name="Savage R."/>
            <person name="Osoegawa K."/>
            <person name="de Jong P."/>
            <person name="Grimwood J."/>
            <person name="Chapman J.A."/>
            <person name="Shapiro H."/>
            <person name="Aerts A."/>
            <person name="Otillar R.P."/>
            <person name="Terry A.Y."/>
            <person name="Boore J.L."/>
            <person name="Grigoriev I.V."/>
            <person name="Lindberg D.R."/>
            <person name="Seaver E.C."/>
            <person name="Weisblat D.A."/>
            <person name="Putnam N.H."/>
            <person name="Rokhsar D.S."/>
        </authorList>
    </citation>
    <scope>NUCLEOTIDE SEQUENCE</scope>
    <source>
        <strain evidence="1 3">I ESC-2004</strain>
    </source>
</reference>
<dbReference type="HOGENOM" id="CLU_1002007_0_0_1"/>
<evidence type="ECO:0000313" key="3">
    <source>
        <dbReference type="Proteomes" id="UP000014760"/>
    </source>
</evidence>
<protein>
    <submittedName>
        <fullName evidence="1 2">Uncharacterized protein</fullName>
    </submittedName>
</protein>